<dbReference type="GO" id="GO:0033786">
    <property type="term" value="F:heptose-1-phosphate adenylyltransferase activity"/>
    <property type="evidence" value="ECO:0007669"/>
    <property type="project" value="TreeGrafter"/>
</dbReference>
<keyword evidence="2 4" id="KW-0418">Kinase</keyword>
<dbReference type="OrthoDB" id="9802794at2"/>
<keyword evidence="5" id="KW-1185">Reference proteome</keyword>
<organism evidence="4 5">
    <name type="scientific">Emticicia agri</name>
    <dbReference type="NCBI Taxonomy" id="2492393"/>
    <lineage>
        <taxon>Bacteria</taxon>
        <taxon>Pseudomonadati</taxon>
        <taxon>Bacteroidota</taxon>
        <taxon>Cytophagia</taxon>
        <taxon>Cytophagales</taxon>
        <taxon>Leadbetterellaceae</taxon>
        <taxon>Emticicia</taxon>
    </lineage>
</organism>
<feature type="domain" description="Carbohydrate kinase PfkB" evidence="3">
    <location>
        <begin position="14"/>
        <end position="310"/>
    </location>
</feature>
<dbReference type="RefSeq" id="WP_130021438.1">
    <property type="nucleotide sequence ID" value="NZ_SEWF01000017.1"/>
</dbReference>
<dbReference type="GO" id="GO:0016773">
    <property type="term" value="F:phosphotransferase activity, alcohol group as acceptor"/>
    <property type="evidence" value="ECO:0007669"/>
    <property type="project" value="InterPro"/>
</dbReference>
<dbReference type="GO" id="GO:0033785">
    <property type="term" value="F:heptose 7-phosphate kinase activity"/>
    <property type="evidence" value="ECO:0007669"/>
    <property type="project" value="TreeGrafter"/>
</dbReference>
<dbReference type="Pfam" id="PF00294">
    <property type="entry name" value="PfkB"/>
    <property type="match status" value="1"/>
</dbReference>
<dbReference type="Proteomes" id="UP000293162">
    <property type="component" value="Unassembled WGS sequence"/>
</dbReference>
<protein>
    <submittedName>
        <fullName evidence="4">D-glycero-beta-D-manno-heptose-7-phosphate kinase</fullName>
    </submittedName>
</protein>
<evidence type="ECO:0000313" key="5">
    <source>
        <dbReference type="Proteomes" id="UP000293162"/>
    </source>
</evidence>
<dbReference type="PANTHER" id="PTHR46969">
    <property type="entry name" value="BIFUNCTIONAL PROTEIN HLDE"/>
    <property type="match status" value="1"/>
</dbReference>
<evidence type="ECO:0000256" key="2">
    <source>
        <dbReference type="ARBA" id="ARBA00022777"/>
    </source>
</evidence>
<dbReference type="AlphaFoldDB" id="A0A4Q5LZR2"/>
<dbReference type="GO" id="GO:0005829">
    <property type="term" value="C:cytosol"/>
    <property type="evidence" value="ECO:0007669"/>
    <property type="project" value="TreeGrafter"/>
</dbReference>
<dbReference type="InterPro" id="IPR029056">
    <property type="entry name" value="Ribokinase-like"/>
</dbReference>
<sequence>MTVNQIFDSFDNLRVLIIGDVMIDSYIFGKVERISPEAPIPVVNVKRKEIRLGGAGNVAMNIKSLGATPVLCSVIGADPEAKDLIELLKNSALPVDGIIQSPNRVTTVKQRIMAGSQHVVRIDSEMDTLINADERSQLIERAKTLIPSCNVVIFEDYDKGVLDQQSIQEIVAFARQHQIPTIVDPKKRNFTHYQGTDLFKPNLKELKEGLKIDFNADKLEDIKAVVAEAKKTLGVNGIFLTLSERGVFIDFQGEVHHVAAHLRSITDVSGAGDTVVSIAAICLGLKLSPKTIAELSNLGGGLVCESVGVVPIEKTKLRAEYQKNNP</sequence>
<dbReference type="InterPro" id="IPR002173">
    <property type="entry name" value="Carboh/pur_kinase_PfkB_CS"/>
</dbReference>
<evidence type="ECO:0000256" key="1">
    <source>
        <dbReference type="ARBA" id="ARBA00022679"/>
    </source>
</evidence>
<evidence type="ECO:0000313" key="4">
    <source>
        <dbReference type="EMBL" id="RYU95189.1"/>
    </source>
</evidence>
<accession>A0A4Q5LZR2</accession>
<dbReference type="PROSITE" id="PS00583">
    <property type="entry name" value="PFKB_KINASES_1"/>
    <property type="match status" value="1"/>
</dbReference>
<keyword evidence="1" id="KW-0808">Transferase</keyword>
<dbReference type="InterPro" id="IPR011913">
    <property type="entry name" value="RfaE_dom_I"/>
</dbReference>
<dbReference type="InterPro" id="IPR011611">
    <property type="entry name" value="PfkB_dom"/>
</dbReference>
<comment type="caution">
    <text evidence="4">The sequence shown here is derived from an EMBL/GenBank/DDBJ whole genome shotgun (WGS) entry which is preliminary data.</text>
</comment>
<dbReference type="EMBL" id="SEWF01000017">
    <property type="protein sequence ID" value="RYU95189.1"/>
    <property type="molecule type" value="Genomic_DNA"/>
</dbReference>
<dbReference type="CDD" id="cd01172">
    <property type="entry name" value="RfaE_like"/>
    <property type="match status" value="1"/>
</dbReference>
<gene>
    <name evidence="4" type="ORF">EWM59_13135</name>
</gene>
<name>A0A4Q5LZR2_9BACT</name>
<dbReference type="Gene3D" id="3.40.1190.20">
    <property type="match status" value="1"/>
</dbReference>
<dbReference type="SUPFAM" id="SSF53613">
    <property type="entry name" value="Ribokinase-like"/>
    <property type="match status" value="1"/>
</dbReference>
<reference evidence="4 5" key="1">
    <citation type="submission" date="2019-02" db="EMBL/GenBank/DDBJ databases">
        <title>Bacterial novel species Emticicia sp. 17J42-9 isolated from soil.</title>
        <authorList>
            <person name="Jung H.-Y."/>
        </authorList>
    </citation>
    <scope>NUCLEOTIDE SEQUENCE [LARGE SCALE GENOMIC DNA]</scope>
    <source>
        <strain evidence="4 5">17J42-9</strain>
    </source>
</reference>
<evidence type="ECO:0000259" key="3">
    <source>
        <dbReference type="Pfam" id="PF00294"/>
    </source>
</evidence>
<proteinExistence type="predicted"/>
<dbReference type="PANTHER" id="PTHR46969:SF1">
    <property type="entry name" value="BIFUNCTIONAL PROTEIN HLDE"/>
    <property type="match status" value="1"/>
</dbReference>